<dbReference type="InterPro" id="IPR051258">
    <property type="entry name" value="Diverse_Substrate_Transporter"/>
</dbReference>
<evidence type="ECO:0000259" key="9">
    <source>
        <dbReference type="Pfam" id="PF00892"/>
    </source>
</evidence>
<dbReference type="InterPro" id="IPR037185">
    <property type="entry name" value="EmrE-like"/>
</dbReference>
<reference evidence="11" key="1">
    <citation type="journal article" date="2019" name="Int. J. Syst. Evol. Microbiol.">
        <title>The Global Catalogue of Microorganisms (GCM) 10K type strain sequencing project: providing services to taxonomists for standard genome sequencing and annotation.</title>
        <authorList>
            <consortium name="The Broad Institute Genomics Platform"/>
            <consortium name="The Broad Institute Genome Sequencing Center for Infectious Disease"/>
            <person name="Wu L."/>
            <person name="Ma J."/>
        </authorList>
    </citation>
    <scope>NUCLEOTIDE SEQUENCE [LARGE SCALE GENOMIC DNA]</scope>
    <source>
        <strain evidence="11">JCM 16548</strain>
    </source>
</reference>
<feature type="transmembrane region" description="Helical" evidence="8">
    <location>
        <begin position="216"/>
        <end position="236"/>
    </location>
</feature>
<feature type="transmembrane region" description="Helical" evidence="8">
    <location>
        <begin position="82"/>
        <end position="100"/>
    </location>
</feature>
<feature type="transmembrane region" description="Helical" evidence="8">
    <location>
        <begin position="242"/>
        <end position="264"/>
    </location>
</feature>
<evidence type="ECO:0000313" key="11">
    <source>
        <dbReference type="Proteomes" id="UP001500051"/>
    </source>
</evidence>
<dbReference type="Gene3D" id="1.10.3730.20">
    <property type="match status" value="1"/>
</dbReference>
<sequence>MRIAGAYESEDVTTTDLAHPDHSAPEPGSASAAARPAVDRRGVAGSGLARPGRGIAALLAGAASNQTGAAVAAHAFPALGPVGVVAVRQLVAAVVLLAVARPPLRRLTAAQWGPSLALAAVFAVMNLALYAAIERIGLGLAVTLEFLGPLTIALLAARGRREGLLAAAAALGVYVLVLPGPSSDLIGIGLGLVAATAWAGYILVNQVAGRRLPGLQAPAVASLVSATAYLPVLVWLGLDGRLWGWPLLLAVVAGLLSSAVPYAADLTALRHLPAQFFGTLSSVQPVFAAGAGLLILGERLSAHEWLGIALIVAANVVVTCRPGRAARRDRRAVGGA</sequence>
<keyword evidence="3" id="KW-1003">Cell membrane</keyword>
<feature type="transmembrane region" description="Helical" evidence="8">
    <location>
        <begin position="112"/>
        <end position="132"/>
    </location>
</feature>
<evidence type="ECO:0000256" key="1">
    <source>
        <dbReference type="ARBA" id="ARBA00004651"/>
    </source>
</evidence>
<evidence type="ECO:0000256" key="3">
    <source>
        <dbReference type="ARBA" id="ARBA00022475"/>
    </source>
</evidence>
<feature type="domain" description="EamA" evidence="9">
    <location>
        <begin position="186"/>
        <end position="318"/>
    </location>
</feature>
<feature type="region of interest" description="Disordered" evidence="7">
    <location>
        <begin position="1"/>
        <end position="37"/>
    </location>
</feature>
<dbReference type="Pfam" id="PF00892">
    <property type="entry name" value="EamA"/>
    <property type="match status" value="1"/>
</dbReference>
<evidence type="ECO:0000256" key="6">
    <source>
        <dbReference type="ARBA" id="ARBA00023136"/>
    </source>
</evidence>
<feature type="transmembrane region" description="Helical" evidence="8">
    <location>
        <begin position="163"/>
        <end position="179"/>
    </location>
</feature>
<evidence type="ECO:0000256" key="5">
    <source>
        <dbReference type="ARBA" id="ARBA00022989"/>
    </source>
</evidence>
<dbReference type="Proteomes" id="UP001500051">
    <property type="component" value="Unassembled WGS sequence"/>
</dbReference>
<protein>
    <submittedName>
        <fullName evidence="10">EamA family transporter</fullName>
    </submittedName>
</protein>
<evidence type="ECO:0000256" key="2">
    <source>
        <dbReference type="ARBA" id="ARBA00007362"/>
    </source>
</evidence>
<proteinExistence type="inferred from homology"/>
<keyword evidence="5 8" id="KW-1133">Transmembrane helix</keyword>
<dbReference type="EMBL" id="BAAAYX010000009">
    <property type="protein sequence ID" value="GAA3705898.1"/>
    <property type="molecule type" value="Genomic_DNA"/>
</dbReference>
<comment type="similarity">
    <text evidence="2">Belongs to the EamA transporter family.</text>
</comment>
<feature type="transmembrane region" description="Helical" evidence="8">
    <location>
        <begin position="185"/>
        <end position="204"/>
    </location>
</feature>
<dbReference type="PANTHER" id="PTHR42920">
    <property type="entry name" value="OS03G0707200 PROTEIN-RELATED"/>
    <property type="match status" value="1"/>
</dbReference>
<keyword evidence="4 8" id="KW-0812">Transmembrane</keyword>
<accession>A0ABP7DL20</accession>
<dbReference type="SUPFAM" id="SSF103481">
    <property type="entry name" value="Multidrug resistance efflux transporter EmrE"/>
    <property type="match status" value="2"/>
</dbReference>
<name>A0ABP7DL20_9ACTN</name>
<dbReference type="PANTHER" id="PTHR42920:SF11">
    <property type="entry name" value="INNER MEMBRANE PROTEIN YTFF"/>
    <property type="match status" value="1"/>
</dbReference>
<evidence type="ECO:0000256" key="8">
    <source>
        <dbReference type="SAM" id="Phobius"/>
    </source>
</evidence>
<evidence type="ECO:0000313" key="10">
    <source>
        <dbReference type="EMBL" id="GAA3705898.1"/>
    </source>
</evidence>
<gene>
    <name evidence="10" type="ORF">GCM10022204_24370</name>
</gene>
<feature type="compositionally biased region" description="Low complexity" evidence="7">
    <location>
        <begin position="25"/>
        <end position="36"/>
    </location>
</feature>
<feature type="transmembrane region" description="Helical" evidence="8">
    <location>
        <begin position="302"/>
        <end position="320"/>
    </location>
</feature>
<keyword evidence="11" id="KW-1185">Reference proteome</keyword>
<comment type="caution">
    <text evidence="10">The sequence shown here is derived from an EMBL/GenBank/DDBJ whole genome shotgun (WGS) entry which is preliminary data.</text>
</comment>
<organism evidence="10 11">
    <name type="scientific">Microlunatus aurantiacus</name>
    <dbReference type="NCBI Taxonomy" id="446786"/>
    <lineage>
        <taxon>Bacteria</taxon>
        <taxon>Bacillati</taxon>
        <taxon>Actinomycetota</taxon>
        <taxon>Actinomycetes</taxon>
        <taxon>Propionibacteriales</taxon>
        <taxon>Propionibacteriaceae</taxon>
        <taxon>Microlunatus</taxon>
    </lineage>
</organism>
<evidence type="ECO:0000256" key="7">
    <source>
        <dbReference type="SAM" id="MobiDB-lite"/>
    </source>
</evidence>
<evidence type="ECO:0000256" key="4">
    <source>
        <dbReference type="ARBA" id="ARBA00022692"/>
    </source>
</evidence>
<comment type="subcellular location">
    <subcellularLocation>
        <location evidence="1">Cell membrane</location>
        <topology evidence="1">Multi-pass membrane protein</topology>
    </subcellularLocation>
</comment>
<dbReference type="InterPro" id="IPR000620">
    <property type="entry name" value="EamA_dom"/>
</dbReference>
<feature type="transmembrane region" description="Helical" evidence="8">
    <location>
        <begin position="276"/>
        <end position="296"/>
    </location>
</feature>
<feature type="transmembrane region" description="Helical" evidence="8">
    <location>
        <begin position="138"/>
        <end position="156"/>
    </location>
</feature>
<keyword evidence="6 8" id="KW-0472">Membrane</keyword>